<feature type="domain" description="Myosin tail" evidence="13">
    <location>
        <begin position="6"/>
        <end position="204"/>
    </location>
</feature>
<evidence type="ECO:0000256" key="12">
    <source>
        <dbReference type="SAM" id="MobiDB-lite"/>
    </source>
</evidence>
<dbReference type="Proteomes" id="UP000675881">
    <property type="component" value="Chromosome 1"/>
</dbReference>
<evidence type="ECO:0000256" key="9">
    <source>
        <dbReference type="ARBA" id="ARBA00023179"/>
    </source>
</evidence>
<evidence type="ECO:0000256" key="3">
    <source>
        <dbReference type="ARBA" id="ARBA00018623"/>
    </source>
</evidence>
<accession>A0A7R8CEK8</accession>
<name>A0A7R8CEK8_LEPSM</name>
<dbReference type="PANTHER" id="PTHR46349">
    <property type="entry name" value="CINGULIN-LIKE PROTEIN 1-RELATED"/>
    <property type="match status" value="1"/>
</dbReference>
<dbReference type="EMBL" id="HG994580">
    <property type="protein sequence ID" value="CAF2753608.1"/>
    <property type="molecule type" value="Genomic_DNA"/>
</dbReference>
<evidence type="ECO:0000256" key="6">
    <source>
        <dbReference type="ARBA" id="ARBA00023054"/>
    </source>
</evidence>
<dbReference type="PANTHER" id="PTHR46349:SF6">
    <property type="entry name" value="MYOSIN-6-LIKE"/>
    <property type="match status" value="1"/>
</dbReference>
<evidence type="ECO:0000313" key="15">
    <source>
        <dbReference type="Proteomes" id="UP000675881"/>
    </source>
</evidence>
<dbReference type="AlphaFoldDB" id="A0A7R8CEK8"/>
<comment type="similarity">
    <text evidence="2">Belongs to the paramyosin family.</text>
</comment>
<keyword evidence="5" id="KW-0963">Cytoplasm</keyword>
<dbReference type="GO" id="GO:0032982">
    <property type="term" value="C:myosin filament"/>
    <property type="evidence" value="ECO:0007669"/>
    <property type="project" value="UniProtKB-KW"/>
</dbReference>
<comment type="subcellular location">
    <subcellularLocation>
        <location evidence="1">Cytoplasm</location>
        <location evidence="1">Myofibril</location>
    </subcellularLocation>
</comment>
<evidence type="ECO:0000256" key="10">
    <source>
        <dbReference type="ARBA" id="ARBA00049580"/>
    </source>
</evidence>
<evidence type="ECO:0000256" key="4">
    <source>
        <dbReference type="ARBA" id="ARBA00022433"/>
    </source>
</evidence>
<keyword evidence="9" id="KW-0514">Muscle protein</keyword>
<reference evidence="14" key="1">
    <citation type="submission" date="2021-02" db="EMBL/GenBank/DDBJ databases">
        <authorList>
            <person name="Bekaert M."/>
        </authorList>
    </citation>
    <scope>NUCLEOTIDE SEQUENCE</scope>
    <source>
        <strain evidence="14">IoA-00</strain>
    </source>
</reference>
<evidence type="ECO:0000259" key="13">
    <source>
        <dbReference type="Pfam" id="PF01576"/>
    </source>
</evidence>
<evidence type="ECO:0000256" key="11">
    <source>
        <dbReference type="SAM" id="Coils"/>
    </source>
</evidence>
<protein>
    <recommendedName>
        <fullName evidence="3">Paramyosin</fullName>
    </recommendedName>
</protein>
<feature type="region of interest" description="Disordered" evidence="12">
    <location>
        <begin position="1"/>
        <end position="23"/>
    </location>
</feature>
<gene>
    <name evidence="14" type="ORF">LSAA_1539</name>
</gene>
<organism evidence="14 15">
    <name type="scientific">Lepeophtheirus salmonis</name>
    <name type="common">Salmon louse</name>
    <name type="synonym">Caligus salmonis</name>
    <dbReference type="NCBI Taxonomy" id="72036"/>
    <lineage>
        <taxon>Eukaryota</taxon>
        <taxon>Metazoa</taxon>
        <taxon>Ecdysozoa</taxon>
        <taxon>Arthropoda</taxon>
        <taxon>Crustacea</taxon>
        <taxon>Multicrustacea</taxon>
        <taxon>Hexanauplia</taxon>
        <taxon>Copepoda</taxon>
        <taxon>Siphonostomatoida</taxon>
        <taxon>Caligidae</taxon>
        <taxon>Lepeophtheirus</taxon>
    </lineage>
</organism>
<dbReference type="InterPro" id="IPR002928">
    <property type="entry name" value="Myosin_tail"/>
</dbReference>
<keyword evidence="15" id="KW-1185">Reference proteome</keyword>
<keyword evidence="6 11" id="KW-0175">Coiled coil</keyword>
<evidence type="ECO:0000256" key="5">
    <source>
        <dbReference type="ARBA" id="ARBA00022490"/>
    </source>
</evidence>
<dbReference type="GO" id="GO:0016459">
    <property type="term" value="C:myosin complex"/>
    <property type="evidence" value="ECO:0007669"/>
    <property type="project" value="UniProtKB-KW"/>
</dbReference>
<feature type="coiled-coil region" evidence="11">
    <location>
        <begin position="35"/>
        <end position="203"/>
    </location>
</feature>
<dbReference type="InterPro" id="IPR014751">
    <property type="entry name" value="XRCC4-like_C"/>
</dbReference>
<evidence type="ECO:0000313" key="14">
    <source>
        <dbReference type="EMBL" id="CAF2753608.1"/>
    </source>
</evidence>
<dbReference type="Gene3D" id="1.20.5.370">
    <property type="match status" value="1"/>
</dbReference>
<proteinExistence type="inferred from homology"/>
<feature type="compositionally biased region" description="Polar residues" evidence="12">
    <location>
        <begin position="1"/>
        <end position="11"/>
    </location>
</feature>
<dbReference type="GO" id="GO:0030016">
    <property type="term" value="C:myofibril"/>
    <property type="evidence" value="ECO:0007669"/>
    <property type="project" value="UniProtKB-SubCell"/>
</dbReference>
<evidence type="ECO:0000256" key="1">
    <source>
        <dbReference type="ARBA" id="ARBA00004657"/>
    </source>
</evidence>
<evidence type="ECO:0000256" key="8">
    <source>
        <dbReference type="ARBA" id="ARBA00023175"/>
    </source>
</evidence>
<keyword evidence="4" id="KW-0787">Thick filament</keyword>
<evidence type="ECO:0000256" key="2">
    <source>
        <dbReference type="ARBA" id="ARBA00008447"/>
    </source>
</evidence>
<keyword evidence="7" id="KW-0518">Myosin</keyword>
<dbReference type="OrthoDB" id="6108017at2759"/>
<evidence type="ECO:0000256" key="7">
    <source>
        <dbReference type="ARBA" id="ARBA00023123"/>
    </source>
</evidence>
<dbReference type="Pfam" id="PF01576">
    <property type="entry name" value="Myosin_tail_1"/>
    <property type="match status" value="1"/>
</dbReference>
<dbReference type="SUPFAM" id="SSF57997">
    <property type="entry name" value="Tropomyosin"/>
    <property type="match status" value="1"/>
</dbReference>
<keyword evidence="8" id="KW-0505">Motor protein</keyword>
<comment type="function">
    <text evidence="10">Paramyosin is a major structural component of many thick filaments isolated from invertebrate muscles.</text>
</comment>
<sequence length="225" mass="26131">MISQFKNQSLAATKRKIQSETDNIKQEVEYMNSEATMAEEKAKNAMMDAAKLAEELRAEQDMTIKIENERKAIEAQVKDLQIRLDEAETNALKNGKKVAQKLETRIRELEGELDGEQRRLTDCVKNLRKNERKIKDLDFQSEEDKKQQLNMQELVDRLQNKIRNFKKQIEEAEEIAAMNLSKFRKAQCELEEAEERADLNEHALSKCRVVGRSNTPSYDSRGGFY</sequence>